<dbReference type="EMBL" id="CP007509">
    <property type="protein sequence ID" value="AHY41440.1"/>
    <property type="molecule type" value="Genomic_DNA"/>
</dbReference>
<gene>
    <name evidence="1" type="ORF">UIB01_02785</name>
</gene>
<protein>
    <submittedName>
        <fullName evidence="1">Transcriptional regulator</fullName>
    </submittedName>
</protein>
<accession>A0A023WP26</accession>
<dbReference type="Gene3D" id="1.10.238.160">
    <property type="match status" value="1"/>
</dbReference>
<dbReference type="PATRIC" id="fig|316.97.peg.567"/>
<dbReference type="Pfam" id="PF05930">
    <property type="entry name" value="Phage_AlpA"/>
    <property type="match status" value="1"/>
</dbReference>
<proteinExistence type="predicted"/>
<dbReference type="Proteomes" id="UP000025238">
    <property type="component" value="Chromosome"/>
</dbReference>
<reference evidence="1 2" key="1">
    <citation type="submission" date="2014-03" db="EMBL/GenBank/DDBJ databases">
        <title>Complete genome sequence of Pseudomonas stutzeri 19SMN4.</title>
        <authorList>
            <person name="Brunet-Galmes I."/>
            <person name="Nogales B."/>
            <person name="Busquets A."/>
            <person name="Pena A."/>
            <person name="Gomila M."/>
            <person name="Garcia-Valdes E."/>
            <person name="Lalucat J."/>
            <person name="Bennasar A."/>
            <person name="Bosch R."/>
        </authorList>
    </citation>
    <scope>NUCLEOTIDE SEQUENCE [LARGE SCALE GENOMIC DNA]</scope>
    <source>
        <strain evidence="1 2">19SMN4</strain>
    </source>
</reference>
<name>A0A023WP26_STUST</name>
<dbReference type="InterPro" id="IPR010260">
    <property type="entry name" value="AlpA"/>
</dbReference>
<organism evidence="1 2">
    <name type="scientific">Stutzerimonas stutzeri</name>
    <name type="common">Pseudomonas stutzeri</name>
    <dbReference type="NCBI Taxonomy" id="316"/>
    <lineage>
        <taxon>Bacteria</taxon>
        <taxon>Pseudomonadati</taxon>
        <taxon>Pseudomonadota</taxon>
        <taxon>Gammaproteobacteria</taxon>
        <taxon>Pseudomonadales</taxon>
        <taxon>Pseudomonadaceae</taxon>
        <taxon>Stutzerimonas</taxon>
    </lineage>
</organism>
<dbReference type="KEGG" id="pstu:UIB01_02785"/>
<dbReference type="AlphaFoldDB" id="A0A023WP26"/>
<dbReference type="InterPro" id="IPR052931">
    <property type="entry name" value="Prophage_regulatory_activator"/>
</dbReference>
<evidence type="ECO:0000313" key="1">
    <source>
        <dbReference type="EMBL" id="AHY41440.1"/>
    </source>
</evidence>
<sequence length="71" mass="8157">MAPKTHAHAPRAQRRIYRLRHVMEATGFGRAWIYQLMADGKFPKAIRIGKRAVGWDGALVDQWVADRLEGR</sequence>
<dbReference type="PANTHER" id="PTHR36154">
    <property type="entry name" value="DNA-BINDING TRANSCRIPTIONAL ACTIVATOR ALPA"/>
    <property type="match status" value="1"/>
</dbReference>
<evidence type="ECO:0000313" key="2">
    <source>
        <dbReference type="Proteomes" id="UP000025238"/>
    </source>
</evidence>
<dbReference type="PANTHER" id="PTHR36154:SF1">
    <property type="entry name" value="DNA-BINDING TRANSCRIPTIONAL ACTIVATOR ALPA"/>
    <property type="match status" value="1"/>
</dbReference>